<name>K1GKZ6_9FUSO</name>
<comment type="caution">
    <text evidence="1">The sequence shown here is derived from an EMBL/GenBank/DDBJ whole genome shotgun (WGS) entry which is preliminary data.</text>
</comment>
<organism evidence="1 2">
    <name type="scientific">Fusobacterium periodonticum D10</name>
    <dbReference type="NCBI Taxonomy" id="620833"/>
    <lineage>
        <taxon>Bacteria</taxon>
        <taxon>Fusobacteriati</taxon>
        <taxon>Fusobacteriota</taxon>
        <taxon>Fusobacteriia</taxon>
        <taxon>Fusobacteriales</taxon>
        <taxon>Fusobacteriaceae</taxon>
        <taxon>Fusobacterium</taxon>
    </lineage>
</organism>
<dbReference type="EMBL" id="ACIF01000134">
    <property type="protein sequence ID" value="EKA93995.1"/>
    <property type="molecule type" value="Genomic_DNA"/>
</dbReference>
<gene>
    <name evidence="1" type="ORF">FPOG_01367</name>
</gene>
<accession>K1GKZ6</accession>
<dbReference type="PATRIC" id="fig|620833.3.peg.810"/>
<evidence type="ECO:0000313" key="1">
    <source>
        <dbReference type="EMBL" id="EKA93995.1"/>
    </source>
</evidence>
<dbReference type="HOGENOM" id="CLU_179923_0_0_0"/>
<dbReference type="Proteomes" id="UP000005809">
    <property type="component" value="Unassembled WGS sequence"/>
</dbReference>
<protein>
    <submittedName>
        <fullName evidence="1">Uncharacterized protein</fullName>
    </submittedName>
</protein>
<sequence length="110" mass="13221">MKIRWGKISKRKKNLEKVIQQCQKTLDKIEEELAKPEPKLTPYDIEMRNFDEVPRGILKEAKRQIKIMMEVLDKNEYMPDYTYPLIDSYSFDTELSHLLFETESIYKICT</sequence>
<evidence type="ECO:0000313" key="2">
    <source>
        <dbReference type="Proteomes" id="UP000005809"/>
    </source>
</evidence>
<dbReference type="RefSeq" id="WP_005966616.1">
    <property type="nucleotide sequence ID" value="NZ_JH815360.1"/>
</dbReference>
<reference evidence="1 2" key="1">
    <citation type="submission" date="2012-05" db="EMBL/GenBank/DDBJ databases">
        <title>The Genome Sequence of Fusobacterium periodontium Oral Taxon 201 Strain D10.</title>
        <authorList>
            <consortium name="The Broad Institute Genome Sequencing Platform"/>
            <consortium name="The Broad Institute Genome Sequencing Center for Infectious Disease"/>
            <person name="Earl A."/>
            <person name="Ward D."/>
            <person name="Feldgarden M."/>
            <person name="Gevers D."/>
            <person name="Strauss J."/>
            <person name="Sibley C."/>
            <person name="White A."/>
            <person name="Ambrose C.E."/>
            <person name="Allen-Vercoe E."/>
            <person name="Walker B."/>
            <person name="Young S.K."/>
            <person name="Zeng Q."/>
            <person name="Gargeya S."/>
            <person name="Fitzgerald M."/>
            <person name="Haas B."/>
            <person name="Abouelleil A."/>
            <person name="Alvarado L."/>
            <person name="Arachchi H.M."/>
            <person name="Berlin A.M."/>
            <person name="Chapman S.B."/>
            <person name="Goldberg J."/>
            <person name="Griggs A."/>
            <person name="Gujja S."/>
            <person name="Hansen M."/>
            <person name="Howarth C."/>
            <person name="Imamovic A."/>
            <person name="Larimer J."/>
            <person name="McCowan C."/>
            <person name="Montmayeur A."/>
            <person name="Murphy C."/>
            <person name="Neiman D."/>
            <person name="Pearson M."/>
            <person name="Priest M."/>
            <person name="Roberts A."/>
            <person name="Saif S."/>
            <person name="Shea T."/>
            <person name="Sisk P."/>
            <person name="Sykes S."/>
            <person name="Wortman J."/>
            <person name="Nusbaum C."/>
            <person name="Birren B."/>
        </authorList>
    </citation>
    <scope>NUCLEOTIDE SEQUENCE [LARGE SCALE GENOMIC DNA]</scope>
    <source>
        <strain evidence="1 2">D10</strain>
    </source>
</reference>
<dbReference type="AlphaFoldDB" id="K1GKZ6"/>
<proteinExistence type="predicted"/>